<dbReference type="PANTHER" id="PTHR33508">
    <property type="entry name" value="UPF0056 MEMBRANE PROTEIN YHCE"/>
    <property type="match status" value="1"/>
</dbReference>
<evidence type="ECO:0000256" key="1">
    <source>
        <dbReference type="ARBA" id="ARBA00004651"/>
    </source>
</evidence>
<comment type="subcellular location">
    <subcellularLocation>
        <location evidence="1 7">Cell membrane</location>
        <topology evidence="1 7">Multi-pass membrane protein</topology>
    </subcellularLocation>
</comment>
<organism evidence="8 9">
    <name type="scientific">Agaribacillus aureus</name>
    <dbReference type="NCBI Taxonomy" id="3051825"/>
    <lineage>
        <taxon>Bacteria</taxon>
        <taxon>Pseudomonadati</taxon>
        <taxon>Bacteroidota</taxon>
        <taxon>Cytophagia</taxon>
        <taxon>Cytophagales</taxon>
        <taxon>Splendidivirgaceae</taxon>
        <taxon>Agaribacillus</taxon>
    </lineage>
</organism>
<keyword evidence="4 7" id="KW-0812">Transmembrane</keyword>
<feature type="transmembrane region" description="Helical" evidence="7">
    <location>
        <begin position="43"/>
        <end position="62"/>
    </location>
</feature>
<comment type="caution">
    <text evidence="8">The sequence shown here is derived from an EMBL/GenBank/DDBJ whole genome shotgun (WGS) entry which is preliminary data.</text>
</comment>
<evidence type="ECO:0000256" key="7">
    <source>
        <dbReference type="RuleBase" id="RU362048"/>
    </source>
</evidence>
<evidence type="ECO:0000313" key="9">
    <source>
        <dbReference type="Proteomes" id="UP001172083"/>
    </source>
</evidence>
<dbReference type="NCBIfam" id="TIGR00427">
    <property type="entry name" value="NAAT family transporter"/>
    <property type="match status" value="1"/>
</dbReference>
<gene>
    <name evidence="8" type="ORF">QQ020_19945</name>
</gene>
<feature type="transmembrane region" description="Helical" evidence="7">
    <location>
        <begin position="145"/>
        <end position="165"/>
    </location>
</feature>
<evidence type="ECO:0000313" key="8">
    <source>
        <dbReference type="EMBL" id="MDN5214362.1"/>
    </source>
</evidence>
<evidence type="ECO:0000256" key="6">
    <source>
        <dbReference type="ARBA" id="ARBA00023136"/>
    </source>
</evidence>
<keyword evidence="5 7" id="KW-1133">Transmembrane helix</keyword>
<reference evidence="8" key="1">
    <citation type="submission" date="2023-06" db="EMBL/GenBank/DDBJ databases">
        <title>Genomic of Agaribacillus aureum.</title>
        <authorList>
            <person name="Wang G."/>
        </authorList>
    </citation>
    <scope>NUCLEOTIDE SEQUENCE</scope>
    <source>
        <strain evidence="8">BMA12</strain>
    </source>
</reference>
<keyword evidence="6 7" id="KW-0472">Membrane</keyword>
<feature type="transmembrane region" description="Helical" evidence="7">
    <location>
        <begin position="68"/>
        <end position="92"/>
    </location>
</feature>
<keyword evidence="3" id="KW-1003">Cell membrane</keyword>
<protein>
    <recommendedName>
        <fullName evidence="7">UPF0056 membrane protein</fullName>
    </recommendedName>
</protein>
<dbReference type="RefSeq" id="WP_346759696.1">
    <property type="nucleotide sequence ID" value="NZ_JAUJEB010000004.1"/>
</dbReference>
<evidence type="ECO:0000256" key="4">
    <source>
        <dbReference type="ARBA" id="ARBA00022692"/>
    </source>
</evidence>
<dbReference type="Proteomes" id="UP001172083">
    <property type="component" value="Unassembled WGS sequence"/>
</dbReference>
<evidence type="ECO:0000256" key="5">
    <source>
        <dbReference type="ARBA" id="ARBA00022989"/>
    </source>
</evidence>
<proteinExistence type="inferred from homology"/>
<evidence type="ECO:0000256" key="3">
    <source>
        <dbReference type="ARBA" id="ARBA00022475"/>
    </source>
</evidence>
<evidence type="ECO:0000256" key="2">
    <source>
        <dbReference type="ARBA" id="ARBA00009784"/>
    </source>
</evidence>
<feature type="transmembrane region" description="Helical" evidence="7">
    <location>
        <begin position="186"/>
        <end position="204"/>
    </location>
</feature>
<feature type="transmembrane region" description="Helical" evidence="7">
    <location>
        <begin position="6"/>
        <end position="23"/>
    </location>
</feature>
<feature type="transmembrane region" description="Helical" evidence="7">
    <location>
        <begin position="113"/>
        <end position="133"/>
    </location>
</feature>
<name>A0ABT8L9D7_9BACT</name>
<dbReference type="PANTHER" id="PTHR33508:SF1">
    <property type="entry name" value="UPF0056 MEMBRANE PROTEIN YHCE"/>
    <property type="match status" value="1"/>
</dbReference>
<sequence length="212" mass="23596">MINPEFFLITTLVGFFAMMNPAGNLKVFTKLVEHHQKDPIKQIALKSVMYSFIIIAVVTLFGKYIFEFLFISIYAFRVAGGILVTVIGFQLLHGKIAKSHAPLPIKRKNRSDNWLALSPLAIPMLSGPGTILLAVNFSTLYREDIHILVILVGLALNCIFCYVLFISAEKILHKLGEDTVDVISRLMGLIIAFMGVEMLISGILEISKNLQS</sequence>
<accession>A0ABT8L9D7</accession>
<dbReference type="EMBL" id="JAUJEB010000004">
    <property type="protein sequence ID" value="MDN5214362.1"/>
    <property type="molecule type" value="Genomic_DNA"/>
</dbReference>
<dbReference type="InterPro" id="IPR002771">
    <property type="entry name" value="Multi_antbiot-R_MarC"/>
</dbReference>
<comment type="similarity">
    <text evidence="2 7">Belongs to the UPF0056 (MarC) family.</text>
</comment>
<dbReference type="Pfam" id="PF01914">
    <property type="entry name" value="MarC"/>
    <property type="match status" value="1"/>
</dbReference>
<keyword evidence="9" id="KW-1185">Reference proteome</keyword>